<dbReference type="AlphaFoldDB" id="A0A9D4P5N1"/>
<gene>
    <name evidence="2" type="ORF">HUG17_0091</name>
</gene>
<name>A0A9D4P5N1_DERFA</name>
<feature type="region of interest" description="Disordered" evidence="1">
    <location>
        <begin position="266"/>
        <end position="287"/>
    </location>
</feature>
<reference evidence="2" key="1">
    <citation type="submission" date="2020-06" db="EMBL/GenBank/DDBJ databases">
        <authorList>
            <person name="Ji K."/>
            <person name="Li J."/>
        </authorList>
    </citation>
    <scope>NUCLEOTIDE SEQUENCE</scope>
    <source>
        <strain evidence="2">JKM2019</strain>
        <tissue evidence="2">Whole body</tissue>
    </source>
</reference>
<feature type="compositionally biased region" description="Polar residues" evidence="1">
    <location>
        <begin position="141"/>
        <end position="151"/>
    </location>
</feature>
<sequence length="686" mass="79600">MLPTIHENPLLEDFDAIDDTEDNGSSVFQMEPIRLRFTDESSHCSSSGGGGGVGDGDIDNIDIDKVSKISVINSSICNLDHLFGSETISFTRNDSMKKSINHNRHQSSRHYIIRCDMNDKFIDEIIGDISNESFVTIIGGSNSSGQESIPFQNKPERGRGRRHRYQLDRPISGSVHFDSDEWTTTLEHIFRTPKKANQSSESVLDDDDFHVGCWDEWFGGGGGNNDDKNNDRPLSSTIKKSSSIIEFDDWNLGKLFQESTAKRNRKIQSSSSVYKQQLKNDRQAKNKRRYRRHCKQIDFDYYDDWSLDKLYSNYNDDCHMMMKSDKLLAQKSQSDDNISIDSLCLDSGIGSFESHSSPINHRNDDDHENGIERRESFSMAKEFWQQFCDDRAKKSDKSAKDPPSPTIKAFRSLPEPIVQQQQQQQRPQKQQQVKEFVFKKNSNNRYELLSNLKRAKIGKCYEYLNEFELVMRKYFPELEQQEDVGPLLKLVMHGMPSELYWLDYWIRSNFGCKCDRNTISRSMIDFDQLKAIILNEEQAYLCRKFNNKQSSDDPQSSMDQIRSIRSCPIPESSATVTKKMKNINFQLQSSKHNNHVVVQSLNDNNTINAQKQRQRRWSISIDRHMELYGHLVDGDHNRGWLYTLLLRHIYVGRPRMLVVTLYNNVNEKKKLSRDQSNLFAPKLFIE</sequence>
<accession>A0A9D4P5N1</accession>
<feature type="region of interest" description="Disordered" evidence="1">
    <location>
        <begin position="141"/>
        <end position="161"/>
    </location>
</feature>
<feature type="compositionally biased region" description="Polar residues" evidence="1">
    <location>
        <begin position="267"/>
        <end position="277"/>
    </location>
</feature>
<evidence type="ECO:0000313" key="2">
    <source>
        <dbReference type="EMBL" id="KAH7644553.1"/>
    </source>
</evidence>
<organism evidence="2">
    <name type="scientific">Dermatophagoides farinae</name>
    <name type="common">American house dust mite</name>
    <dbReference type="NCBI Taxonomy" id="6954"/>
    <lineage>
        <taxon>Eukaryota</taxon>
        <taxon>Metazoa</taxon>
        <taxon>Ecdysozoa</taxon>
        <taxon>Arthropoda</taxon>
        <taxon>Chelicerata</taxon>
        <taxon>Arachnida</taxon>
        <taxon>Acari</taxon>
        <taxon>Acariformes</taxon>
        <taxon>Sarcoptiformes</taxon>
        <taxon>Astigmata</taxon>
        <taxon>Psoroptidia</taxon>
        <taxon>Analgoidea</taxon>
        <taxon>Pyroglyphidae</taxon>
        <taxon>Dermatophagoidinae</taxon>
        <taxon>Dermatophagoides</taxon>
    </lineage>
</organism>
<proteinExistence type="predicted"/>
<dbReference type="Proteomes" id="UP000828236">
    <property type="component" value="Unassembled WGS sequence"/>
</dbReference>
<comment type="caution">
    <text evidence="2">The sequence shown here is derived from an EMBL/GenBank/DDBJ whole genome shotgun (WGS) entry which is preliminary data.</text>
</comment>
<protein>
    <submittedName>
        <fullName evidence="2">Uncharacterized protein</fullName>
    </submittedName>
</protein>
<evidence type="ECO:0000256" key="1">
    <source>
        <dbReference type="SAM" id="MobiDB-lite"/>
    </source>
</evidence>
<dbReference type="EMBL" id="SDOV01000001">
    <property type="protein sequence ID" value="KAH7644553.1"/>
    <property type="molecule type" value="Genomic_DNA"/>
</dbReference>
<reference evidence="2" key="2">
    <citation type="journal article" date="2021" name="World Allergy Organ. J.">
        <title>Chromosome-level assembly of Dermatophagoides farinae genome and transcriptome reveals two novel allergens Der f 37 and Der f 39.</title>
        <authorList>
            <person name="Chen J."/>
            <person name="Cai Z."/>
            <person name="Fan D."/>
            <person name="Hu J."/>
            <person name="Hou Y."/>
            <person name="He Y."/>
            <person name="Zhang Z."/>
            <person name="Zhao Z."/>
            <person name="Gao P."/>
            <person name="Hu W."/>
            <person name="Sun J."/>
            <person name="Li J."/>
            <person name="Ji K."/>
        </authorList>
    </citation>
    <scope>NUCLEOTIDE SEQUENCE</scope>
    <source>
        <strain evidence="2">JKM2019</strain>
    </source>
</reference>